<sequence>MQSPLHNGRPDRGRHLQQGIKQMNTERMIDRSRPEHLCQDGVVGPLPALTPSRLPIFGGGQGSKPAGIALAFATDESEECGEDRFVLLLTDAEGATFSELGPFCEDEVVAVWRDAAAKAGLVRMILREDGTLSPVSQQIGRLALGRTRMRRRHGSLCNRRPRFLVRRKTGRLPVRPLIHRGEKEIIARS</sequence>
<evidence type="ECO:0000313" key="2">
    <source>
        <dbReference type="Proteomes" id="UP000410984"/>
    </source>
</evidence>
<dbReference type="Proteomes" id="UP000410984">
    <property type="component" value="Unassembled WGS sequence"/>
</dbReference>
<accession>A0A509EJE5</accession>
<protein>
    <submittedName>
        <fullName evidence="1">Uncharacterized protein</fullName>
    </submittedName>
</protein>
<name>A0A509EJE5_9HYPH</name>
<evidence type="ECO:0000313" key="1">
    <source>
        <dbReference type="EMBL" id="VUD74507.1"/>
    </source>
</evidence>
<dbReference type="AlphaFoldDB" id="A0A509EJE5"/>
<dbReference type="Pfam" id="PF19596">
    <property type="entry name" value="DUF6101"/>
    <property type="match status" value="1"/>
</dbReference>
<organism evidence="1 2">
    <name type="scientific">Methylobacterium symbioticum</name>
    <dbReference type="NCBI Taxonomy" id="2584084"/>
    <lineage>
        <taxon>Bacteria</taxon>
        <taxon>Pseudomonadati</taxon>
        <taxon>Pseudomonadota</taxon>
        <taxon>Alphaproteobacteria</taxon>
        <taxon>Hyphomicrobiales</taxon>
        <taxon>Methylobacteriaceae</taxon>
        <taxon>Methylobacterium</taxon>
    </lineage>
</organism>
<gene>
    <name evidence="1" type="ORF">MET9862_05139</name>
</gene>
<reference evidence="1 2" key="1">
    <citation type="submission" date="2019-06" db="EMBL/GenBank/DDBJ databases">
        <authorList>
            <person name="Rodrigo-Torres L."/>
            <person name="Arahal R. D."/>
            <person name="Lucena T."/>
        </authorList>
    </citation>
    <scope>NUCLEOTIDE SEQUENCE [LARGE SCALE GENOMIC DNA]</scope>
    <source>
        <strain evidence="1 2">SB0023/3</strain>
    </source>
</reference>
<dbReference type="InterPro" id="IPR046083">
    <property type="entry name" value="DUF6101"/>
</dbReference>
<dbReference type="EMBL" id="CABFPH010000130">
    <property type="protein sequence ID" value="VUD74507.1"/>
    <property type="molecule type" value="Genomic_DNA"/>
</dbReference>
<keyword evidence="2" id="KW-1185">Reference proteome</keyword>
<proteinExistence type="predicted"/>